<dbReference type="GO" id="GO:0046872">
    <property type="term" value="F:metal ion binding"/>
    <property type="evidence" value="ECO:0007669"/>
    <property type="project" value="UniProtKB-KW"/>
</dbReference>
<dbReference type="GO" id="GO:0004419">
    <property type="term" value="F:hydroxymethylglutaryl-CoA lyase activity"/>
    <property type="evidence" value="ECO:0007669"/>
    <property type="project" value="UniProtKB-EC"/>
</dbReference>
<dbReference type="PANTHER" id="PTHR42738:SF7">
    <property type="entry name" value="HYDROXYMETHYLGLUTARYL-COA LYASE"/>
    <property type="match status" value="1"/>
</dbReference>
<dbReference type="CDD" id="cd07938">
    <property type="entry name" value="DRE_TIM_HMGL"/>
    <property type="match status" value="1"/>
</dbReference>
<evidence type="ECO:0000256" key="6">
    <source>
        <dbReference type="ARBA" id="ARBA00049877"/>
    </source>
</evidence>
<evidence type="ECO:0000256" key="3">
    <source>
        <dbReference type="ARBA" id="ARBA00012910"/>
    </source>
</evidence>
<dbReference type="FunFam" id="3.20.20.70:FF:000071">
    <property type="entry name" value="Hydroxymethylglutaryl-CoA lyase"/>
    <property type="match status" value="1"/>
</dbReference>
<dbReference type="GO" id="GO:0046951">
    <property type="term" value="P:ketone body biosynthetic process"/>
    <property type="evidence" value="ECO:0007669"/>
    <property type="project" value="TreeGrafter"/>
</dbReference>
<proteinExistence type="inferred from homology"/>
<evidence type="ECO:0000313" key="9">
    <source>
        <dbReference type="Proteomes" id="UP000825935"/>
    </source>
</evidence>
<dbReference type="InterPro" id="IPR000891">
    <property type="entry name" value="PYR_CT"/>
</dbReference>
<dbReference type="PROSITE" id="PS01062">
    <property type="entry name" value="HMG_COA_LYASE"/>
    <property type="match status" value="1"/>
</dbReference>
<evidence type="ECO:0000256" key="4">
    <source>
        <dbReference type="ARBA" id="ARBA00022723"/>
    </source>
</evidence>
<dbReference type="InterPro" id="IPR013785">
    <property type="entry name" value="Aldolase_TIM"/>
</dbReference>
<dbReference type="NCBIfam" id="NF004283">
    <property type="entry name" value="PRK05692.1"/>
    <property type="match status" value="1"/>
</dbReference>
<evidence type="ECO:0000259" key="7">
    <source>
        <dbReference type="PROSITE" id="PS50991"/>
    </source>
</evidence>
<name>A0A8T2SIH2_CERRI</name>
<comment type="similarity">
    <text evidence="2">Belongs to the HMG-CoA lyase family.</text>
</comment>
<protein>
    <recommendedName>
        <fullName evidence="3">hydroxymethylglutaryl-CoA lyase</fullName>
        <ecNumber evidence="3">4.1.3.4</ecNumber>
    </recommendedName>
</protein>
<keyword evidence="9" id="KW-1185">Reference proteome</keyword>
<evidence type="ECO:0000256" key="2">
    <source>
        <dbReference type="ARBA" id="ARBA00009405"/>
    </source>
</evidence>
<dbReference type="SUPFAM" id="SSF51569">
    <property type="entry name" value="Aldolase"/>
    <property type="match status" value="1"/>
</dbReference>
<dbReference type="InterPro" id="IPR043594">
    <property type="entry name" value="HMGL"/>
</dbReference>
<evidence type="ECO:0000313" key="8">
    <source>
        <dbReference type="EMBL" id="KAH7351639.1"/>
    </source>
</evidence>
<dbReference type="PROSITE" id="PS50991">
    <property type="entry name" value="PYR_CT"/>
    <property type="match status" value="1"/>
</dbReference>
<comment type="pathway">
    <text evidence="1">Metabolic intermediate metabolism; (S)-3-hydroxy-3-methylglutaryl-CoA degradation; acetoacetate from (S)-3-hydroxy-3-methylglutaryl-CoA: step 1/1.</text>
</comment>
<gene>
    <name evidence="8" type="ORF">KP509_19G007300</name>
</gene>
<reference evidence="8" key="1">
    <citation type="submission" date="2021-08" db="EMBL/GenBank/DDBJ databases">
        <title>WGS assembly of Ceratopteris richardii.</title>
        <authorList>
            <person name="Marchant D.B."/>
            <person name="Chen G."/>
            <person name="Jenkins J."/>
            <person name="Shu S."/>
            <person name="Leebens-Mack J."/>
            <person name="Grimwood J."/>
            <person name="Schmutz J."/>
            <person name="Soltis P."/>
            <person name="Soltis D."/>
            <person name="Chen Z.-H."/>
        </authorList>
    </citation>
    <scope>NUCLEOTIDE SEQUENCE</scope>
    <source>
        <strain evidence="8">Whitten #5841</strain>
        <tissue evidence="8">Leaf</tissue>
    </source>
</reference>
<dbReference type="EMBL" id="CM035424">
    <property type="protein sequence ID" value="KAH7351639.1"/>
    <property type="molecule type" value="Genomic_DNA"/>
</dbReference>
<comment type="caution">
    <text evidence="8">The sequence shown here is derived from an EMBL/GenBank/DDBJ whole genome shotgun (WGS) entry which is preliminary data.</text>
</comment>
<keyword evidence="4" id="KW-0479">Metal-binding</keyword>
<evidence type="ECO:0000256" key="5">
    <source>
        <dbReference type="ARBA" id="ARBA00023239"/>
    </source>
</evidence>
<sequence>MAAVRSFKGAQFPVLVPNLKGFDAAMACGVKEIAIFASASETFSQKNINCSIENSLQRYEEVVNAAQKNAIPVRGYLSCVVACPDEGPISPSKVAFVAKKLLDMGCYEVSLGDTIGAGTPGTVLQMLEAVMEAVPTKKVAVHFHDTYGQALANIFLALQMGISIVDSSVAGLGGCPYAKGATGNVATEDVLYMLNGLGVQTDVDIMKVISAGEYVCSHIGRQNSSKAAIALRRKFPSQQSML</sequence>
<dbReference type="GO" id="GO:0006552">
    <property type="term" value="P:L-leucine catabolic process"/>
    <property type="evidence" value="ECO:0007669"/>
    <property type="project" value="TreeGrafter"/>
</dbReference>
<keyword evidence="5" id="KW-0456">Lyase</keyword>
<dbReference type="PANTHER" id="PTHR42738">
    <property type="entry name" value="HYDROXYMETHYLGLUTARYL-COA LYASE"/>
    <property type="match status" value="1"/>
</dbReference>
<dbReference type="InterPro" id="IPR000138">
    <property type="entry name" value="HMG_CoA_lyase_AS"/>
</dbReference>
<comment type="catalytic activity">
    <reaction evidence="6">
        <text>(3S)-3-hydroxy-3-methylglutaryl-CoA = acetoacetate + acetyl-CoA</text>
        <dbReference type="Rhea" id="RHEA:24404"/>
        <dbReference type="ChEBI" id="CHEBI:13705"/>
        <dbReference type="ChEBI" id="CHEBI:43074"/>
        <dbReference type="ChEBI" id="CHEBI:57288"/>
        <dbReference type="EC" id="4.1.3.4"/>
    </reaction>
</comment>
<organism evidence="8 9">
    <name type="scientific">Ceratopteris richardii</name>
    <name type="common">Triangle waterfern</name>
    <dbReference type="NCBI Taxonomy" id="49495"/>
    <lineage>
        <taxon>Eukaryota</taxon>
        <taxon>Viridiplantae</taxon>
        <taxon>Streptophyta</taxon>
        <taxon>Embryophyta</taxon>
        <taxon>Tracheophyta</taxon>
        <taxon>Polypodiopsida</taxon>
        <taxon>Polypodiidae</taxon>
        <taxon>Polypodiales</taxon>
        <taxon>Pteridineae</taxon>
        <taxon>Pteridaceae</taxon>
        <taxon>Parkerioideae</taxon>
        <taxon>Ceratopteris</taxon>
    </lineage>
</organism>
<feature type="domain" description="Pyruvate carboxyltransferase" evidence="7">
    <location>
        <begin position="1"/>
        <end position="209"/>
    </location>
</feature>
<dbReference type="Gene3D" id="3.20.20.70">
    <property type="entry name" value="Aldolase class I"/>
    <property type="match status" value="1"/>
</dbReference>
<dbReference type="OrthoDB" id="1905920at2759"/>
<evidence type="ECO:0000256" key="1">
    <source>
        <dbReference type="ARBA" id="ARBA00005143"/>
    </source>
</evidence>
<dbReference type="EC" id="4.1.3.4" evidence="3"/>
<dbReference type="Pfam" id="PF00682">
    <property type="entry name" value="HMGL-like"/>
    <property type="match status" value="1"/>
</dbReference>
<accession>A0A8T2SIH2</accession>
<dbReference type="AlphaFoldDB" id="A0A8T2SIH2"/>
<dbReference type="Proteomes" id="UP000825935">
    <property type="component" value="Chromosome 19"/>
</dbReference>